<gene>
    <name evidence="1" type="ORF">E2C01_057851</name>
</gene>
<evidence type="ECO:0000313" key="1">
    <source>
        <dbReference type="EMBL" id="MPC63748.1"/>
    </source>
</evidence>
<protein>
    <submittedName>
        <fullName evidence="1">Uncharacterized protein</fullName>
    </submittedName>
</protein>
<accession>A0A5B7H3S1</accession>
<reference evidence="1 2" key="1">
    <citation type="submission" date="2019-05" db="EMBL/GenBank/DDBJ databases">
        <title>Another draft genome of Portunus trituberculatus and its Hox gene families provides insights of decapod evolution.</title>
        <authorList>
            <person name="Jeong J.-H."/>
            <person name="Song I."/>
            <person name="Kim S."/>
            <person name="Choi T."/>
            <person name="Kim D."/>
            <person name="Ryu S."/>
            <person name="Kim W."/>
        </authorList>
    </citation>
    <scope>NUCLEOTIDE SEQUENCE [LARGE SCALE GENOMIC DNA]</scope>
    <source>
        <tissue evidence="1">Muscle</tissue>
    </source>
</reference>
<comment type="caution">
    <text evidence="1">The sequence shown here is derived from an EMBL/GenBank/DDBJ whole genome shotgun (WGS) entry which is preliminary data.</text>
</comment>
<dbReference type="Proteomes" id="UP000324222">
    <property type="component" value="Unassembled WGS sequence"/>
</dbReference>
<name>A0A5B7H3S1_PORTR</name>
<keyword evidence="2" id="KW-1185">Reference proteome</keyword>
<evidence type="ECO:0000313" key="2">
    <source>
        <dbReference type="Proteomes" id="UP000324222"/>
    </source>
</evidence>
<proteinExistence type="predicted"/>
<dbReference type="EMBL" id="VSRR010021219">
    <property type="protein sequence ID" value="MPC63748.1"/>
    <property type="molecule type" value="Genomic_DNA"/>
</dbReference>
<dbReference type="AlphaFoldDB" id="A0A5B7H3S1"/>
<sequence length="141" mass="16175">MHYTRKLKATRRQQLLWHYVGGRTLSSCSRWHAKQRPTAFNDQNSNHAEHSELEPVAGWCLVERAASGNPTRAYYLRVEEPVEFTESVSHISPVLTLTLTWMGVSFLPEKNTEVKAALAYKGRREVQHVTHHVHHIGLPNV</sequence>
<organism evidence="1 2">
    <name type="scientific">Portunus trituberculatus</name>
    <name type="common">Swimming crab</name>
    <name type="synonym">Neptunus trituberculatus</name>
    <dbReference type="NCBI Taxonomy" id="210409"/>
    <lineage>
        <taxon>Eukaryota</taxon>
        <taxon>Metazoa</taxon>
        <taxon>Ecdysozoa</taxon>
        <taxon>Arthropoda</taxon>
        <taxon>Crustacea</taxon>
        <taxon>Multicrustacea</taxon>
        <taxon>Malacostraca</taxon>
        <taxon>Eumalacostraca</taxon>
        <taxon>Eucarida</taxon>
        <taxon>Decapoda</taxon>
        <taxon>Pleocyemata</taxon>
        <taxon>Brachyura</taxon>
        <taxon>Eubrachyura</taxon>
        <taxon>Portunoidea</taxon>
        <taxon>Portunidae</taxon>
        <taxon>Portuninae</taxon>
        <taxon>Portunus</taxon>
    </lineage>
</organism>